<protein>
    <submittedName>
        <fullName evidence="2">Uncharacterized protein</fullName>
    </submittedName>
</protein>
<accession>A0A1D3D1M5</accession>
<evidence type="ECO:0000313" key="2">
    <source>
        <dbReference type="EMBL" id="OEH77342.1"/>
    </source>
</evidence>
<sequence length="463" mass="51908">MAAVAAALLQPLQQQVVDALLKSLKDRIEGLLDRLHLERVEFNAAHLTDEFRRHQASHLSEVPALRAYILRDSCGMQIPLEVSGGGIAVVDARLYLTHARLDIIAERCELHLIPKAFAAESEETIAQVTERQLQEVDAHIRQFFVLQKQQELKLRLQRLERLLNKHQRDAAVKKELELEFKEVLQQQQVASAGAETPTHSMLEWLLRYLPNVNLRLEDVKIRLEDAGGLFGPPATLELSFKRIICKPAASKVPWGFEWGDSTAGRSSSGDPSGAAACVVLGPEHALPEVRGSLAVDVLVRQPKLSISKKSSRDEPELWTDVLETSELQLHLLIARETDATATSSANNNNNSNAAASEQRDPLRCRVSVHLLAGERVMLSFDSFSLFYAVCAANKLDHLHILKLLSAYRPPGRPTKCPKAWWLLSKMYTRLLRRERKGSDDFFTQTEERIMHMKRLASWGGGVA</sequence>
<feature type="coiled-coil region" evidence="1">
    <location>
        <begin position="149"/>
        <end position="179"/>
    </location>
</feature>
<gene>
    <name evidence="2" type="ORF">cyc_07210</name>
</gene>
<dbReference type="AlphaFoldDB" id="A0A1D3D1M5"/>
<comment type="caution">
    <text evidence="2">The sequence shown here is derived from an EMBL/GenBank/DDBJ whole genome shotgun (WGS) entry which is preliminary data.</text>
</comment>
<dbReference type="EMBL" id="JROU02001120">
    <property type="protein sequence ID" value="OEH77342.1"/>
    <property type="molecule type" value="Genomic_DNA"/>
</dbReference>
<keyword evidence="3" id="KW-1185">Reference proteome</keyword>
<organism evidence="2 3">
    <name type="scientific">Cyclospora cayetanensis</name>
    <dbReference type="NCBI Taxonomy" id="88456"/>
    <lineage>
        <taxon>Eukaryota</taxon>
        <taxon>Sar</taxon>
        <taxon>Alveolata</taxon>
        <taxon>Apicomplexa</taxon>
        <taxon>Conoidasida</taxon>
        <taxon>Coccidia</taxon>
        <taxon>Eucoccidiorida</taxon>
        <taxon>Eimeriorina</taxon>
        <taxon>Eimeriidae</taxon>
        <taxon>Cyclospora</taxon>
    </lineage>
</organism>
<name>A0A1D3D1M5_9EIME</name>
<evidence type="ECO:0000313" key="3">
    <source>
        <dbReference type="Proteomes" id="UP000095192"/>
    </source>
</evidence>
<proteinExistence type="predicted"/>
<dbReference type="VEuPathDB" id="ToxoDB:cyc_07210"/>
<evidence type="ECO:0000256" key="1">
    <source>
        <dbReference type="SAM" id="Coils"/>
    </source>
</evidence>
<reference evidence="2 3" key="1">
    <citation type="journal article" date="2016" name="BMC Genomics">
        <title>Comparative genomics reveals Cyclospora cayetanensis possesses coccidia-like metabolism and invasion components but unique surface antigens.</title>
        <authorList>
            <person name="Liu S."/>
            <person name="Wang L."/>
            <person name="Zheng H."/>
            <person name="Xu Z."/>
            <person name="Roellig D.M."/>
            <person name="Li N."/>
            <person name="Frace M.A."/>
            <person name="Tang K."/>
            <person name="Arrowood M.J."/>
            <person name="Moss D.M."/>
            <person name="Zhang L."/>
            <person name="Feng Y."/>
            <person name="Xiao L."/>
        </authorList>
    </citation>
    <scope>NUCLEOTIDE SEQUENCE [LARGE SCALE GENOMIC DNA]</scope>
    <source>
        <strain evidence="2 3">CHN_HEN01</strain>
    </source>
</reference>
<dbReference type="InParanoid" id="A0A1D3D1M5"/>
<dbReference type="Proteomes" id="UP000095192">
    <property type="component" value="Unassembled WGS sequence"/>
</dbReference>
<keyword evidence="1" id="KW-0175">Coiled coil</keyword>